<gene>
    <name evidence="1" type="ORF">LOT_0902</name>
</gene>
<dbReference type="STRING" id="1423780.FD05_GL000340"/>
<dbReference type="eggNOG" id="COG3012">
    <property type="taxonomic scope" value="Bacteria"/>
</dbReference>
<dbReference type="EMBL" id="BASH01000002">
    <property type="protein sequence ID" value="GAD16364.1"/>
    <property type="molecule type" value="Genomic_DNA"/>
</dbReference>
<proteinExistence type="predicted"/>
<name>S4NC59_9LACO</name>
<reference evidence="2" key="1">
    <citation type="journal article" date="2013" name="Genome Announc.">
        <title>Draft Genome Sequence of D-Branched-Chain Amino Acid Producer Lactobacillus otakiensis JCM 15040T, Isolated from a Traditional Japanese Pickle.</title>
        <authorList>
            <person name="Doi K."/>
            <person name="Mori K."/>
            <person name="Mutaguchi Y."/>
            <person name="Tashiro K."/>
            <person name="Fujino Y."/>
            <person name="Ohmori T."/>
            <person name="Kuhara S."/>
            <person name="Ohshima T."/>
        </authorList>
    </citation>
    <scope>NUCLEOTIDE SEQUENCE [LARGE SCALE GENOMIC DNA]</scope>
    <source>
        <strain evidence="2">JCM 15040</strain>
    </source>
</reference>
<organism evidence="1 2">
    <name type="scientific">Lentilactobacillus otakiensis DSM 19908 = JCM 15040</name>
    <dbReference type="NCBI Taxonomy" id="1423780"/>
    <lineage>
        <taxon>Bacteria</taxon>
        <taxon>Bacillati</taxon>
        <taxon>Bacillota</taxon>
        <taxon>Bacilli</taxon>
        <taxon>Lactobacillales</taxon>
        <taxon>Lactobacillaceae</taxon>
        <taxon>Lentilactobacillus</taxon>
    </lineage>
</organism>
<evidence type="ECO:0000313" key="1">
    <source>
        <dbReference type="EMBL" id="GAD16364.1"/>
    </source>
</evidence>
<sequence length="66" mass="7905">MGMQVLMGYKLDVDPKRVTAYEEDYNMGVPLRFCFDFSVNRPPKNIILLTEKLRKRFENVMFEKNK</sequence>
<dbReference type="Proteomes" id="UP000016361">
    <property type="component" value="Unassembled WGS sequence"/>
</dbReference>
<protein>
    <submittedName>
        <fullName evidence="1">Uncharacterized protein</fullName>
    </submittedName>
</protein>
<evidence type="ECO:0000313" key="2">
    <source>
        <dbReference type="Proteomes" id="UP000016361"/>
    </source>
</evidence>
<keyword evidence="2" id="KW-1185">Reference proteome</keyword>
<comment type="caution">
    <text evidence="1">The sequence shown here is derived from an EMBL/GenBank/DDBJ whole genome shotgun (WGS) entry which is preliminary data.</text>
</comment>
<dbReference type="AlphaFoldDB" id="S4NC59"/>
<accession>S4NC59</accession>